<keyword evidence="2" id="KW-1185">Reference proteome</keyword>
<dbReference type="Proteomes" id="UP000835052">
    <property type="component" value="Unassembled WGS sequence"/>
</dbReference>
<sequence>MIPAIVDMEIESTPSDSIRLPGAWRWRVLASAADDRLPCPDAAGGDACECVPRIEEEIEMMKEENE</sequence>
<evidence type="ECO:0000313" key="1">
    <source>
        <dbReference type="EMBL" id="CAD6196638.1"/>
    </source>
</evidence>
<accession>A0A8S1HJA2</accession>
<evidence type="ECO:0000313" key="2">
    <source>
        <dbReference type="Proteomes" id="UP000835052"/>
    </source>
</evidence>
<protein>
    <submittedName>
        <fullName evidence="1">Uncharacterized protein</fullName>
    </submittedName>
</protein>
<reference evidence="1" key="1">
    <citation type="submission" date="2020-10" db="EMBL/GenBank/DDBJ databases">
        <authorList>
            <person name="Kikuchi T."/>
        </authorList>
    </citation>
    <scope>NUCLEOTIDE SEQUENCE</scope>
    <source>
        <strain evidence="1">NKZ352</strain>
    </source>
</reference>
<gene>
    <name evidence="1" type="ORF">CAUJ_LOCUS12552</name>
</gene>
<comment type="caution">
    <text evidence="1">The sequence shown here is derived from an EMBL/GenBank/DDBJ whole genome shotgun (WGS) entry which is preliminary data.</text>
</comment>
<dbReference type="EMBL" id="CAJGYM010000076">
    <property type="protein sequence ID" value="CAD6196638.1"/>
    <property type="molecule type" value="Genomic_DNA"/>
</dbReference>
<dbReference type="AlphaFoldDB" id="A0A8S1HJA2"/>
<proteinExistence type="predicted"/>
<name>A0A8S1HJA2_9PELO</name>
<organism evidence="1 2">
    <name type="scientific">Caenorhabditis auriculariae</name>
    <dbReference type="NCBI Taxonomy" id="2777116"/>
    <lineage>
        <taxon>Eukaryota</taxon>
        <taxon>Metazoa</taxon>
        <taxon>Ecdysozoa</taxon>
        <taxon>Nematoda</taxon>
        <taxon>Chromadorea</taxon>
        <taxon>Rhabditida</taxon>
        <taxon>Rhabditina</taxon>
        <taxon>Rhabditomorpha</taxon>
        <taxon>Rhabditoidea</taxon>
        <taxon>Rhabditidae</taxon>
        <taxon>Peloderinae</taxon>
        <taxon>Caenorhabditis</taxon>
    </lineage>
</organism>